<sequence>MFFELYAKVASHSLTALKMCSKCSFIPYKLRFFAHFRLVMKRDPTFAYASFDRNHLRHLFSFARRQAHSELCNCHCNTEAGRESVTNRASKVGKLFPVGCLTRTCPNNAILAAKAENMRYGAVPFPMKTCYIVHIASPIPNYFAAKRLRLSTSSLRYPLIGRALSVGIRRAVCKSHLCPP</sequence>
<name>A0A450SZA5_9GAMM</name>
<evidence type="ECO:0000313" key="2">
    <source>
        <dbReference type="EMBL" id="VFJ59490.1"/>
    </source>
</evidence>
<dbReference type="EMBL" id="CAADFA010000247">
    <property type="protein sequence ID" value="VFJ59490.1"/>
    <property type="molecule type" value="Genomic_DNA"/>
</dbReference>
<proteinExistence type="predicted"/>
<gene>
    <name evidence="1" type="ORF">BECKFM1743A_GA0114220_101804</name>
    <name evidence="2" type="ORF">BECKFM1743C_GA0114222_102473</name>
</gene>
<reference evidence="2" key="1">
    <citation type="submission" date="2019-02" db="EMBL/GenBank/DDBJ databases">
        <authorList>
            <person name="Gruber-Vodicka R. H."/>
            <person name="Seah K. B. B."/>
        </authorList>
    </citation>
    <scope>NUCLEOTIDE SEQUENCE</scope>
    <source>
        <strain evidence="1">BECK_BZ163</strain>
        <strain evidence="2">BECK_BZ165</strain>
    </source>
</reference>
<dbReference type="EMBL" id="CAADEZ010000180">
    <property type="protein sequence ID" value="VFJ56997.1"/>
    <property type="molecule type" value="Genomic_DNA"/>
</dbReference>
<protein>
    <submittedName>
        <fullName evidence="2">Uncharacterized protein</fullName>
    </submittedName>
</protein>
<dbReference type="AlphaFoldDB" id="A0A450SZA5"/>
<evidence type="ECO:0000313" key="1">
    <source>
        <dbReference type="EMBL" id="VFJ56997.1"/>
    </source>
</evidence>
<organism evidence="2">
    <name type="scientific">Candidatus Kentrum sp. FM</name>
    <dbReference type="NCBI Taxonomy" id="2126340"/>
    <lineage>
        <taxon>Bacteria</taxon>
        <taxon>Pseudomonadati</taxon>
        <taxon>Pseudomonadota</taxon>
        <taxon>Gammaproteobacteria</taxon>
        <taxon>Candidatus Kentrum</taxon>
    </lineage>
</organism>
<accession>A0A450SZA5</accession>